<evidence type="ECO:0008006" key="3">
    <source>
        <dbReference type="Google" id="ProtNLM"/>
    </source>
</evidence>
<dbReference type="GO" id="GO:0003676">
    <property type="term" value="F:nucleic acid binding"/>
    <property type="evidence" value="ECO:0007669"/>
    <property type="project" value="InterPro"/>
</dbReference>
<name>A0A4R7BXT3_9HYPH</name>
<evidence type="ECO:0000313" key="1">
    <source>
        <dbReference type="EMBL" id="TDR90323.1"/>
    </source>
</evidence>
<reference evidence="1 2" key="1">
    <citation type="submission" date="2019-03" db="EMBL/GenBank/DDBJ databases">
        <title>Genomic Encyclopedia of Type Strains, Phase IV (KMG-IV): sequencing the most valuable type-strain genomes for metagenomic binning, comparative biology and taxonomic classification.</title>
        <authorList>
            <person name="Goeker M."/>
        </authorList>
    </citation>
    <scope>NUCLEOTIDE SEQUENCE [LARGE SCALE GENOMIC DNA]</scope>
    <source>
        <strain evidence="1 2">DSM 25903</strain>
    </source>
</reference>
<dbReference type="EMBL" id="SNZR01000013">
    <property type="protein sequence ID" value="TDR90323.1"/>
    <property type="molecule type" value="Genomic_DNA"/>
</dbReference>
<accession>A0A4R7BXT3</accession>
<comment type="caution">
    <text evidence="1">The sequence shown here is derived from an EMBL/GenBank/DDBJ whole genome shotgun (WGS) entry which is preliminary data.</text>
</comment>
<dbReference type="Proteomes" id="UP000295122">
    <property type="component" value="Unassembled WGS sequence"/>
</dbReference>
<dbReference type="AlphaFoldDB" id="A0A4R7BXT3"/>
<sequence length="204" mass="22506">MAYEGVIIALDLASVSGIAEGKPGETPQLSAERFRKPTDEYEESFGRAIGWIAERLVTERFIGGKFYGRGEAIEEGMIRVVIEAPIMSFSGETTNADALLITKGLWACIGGFARRRGAMVRRHAVTTVRKAFMGFGRAPKHCPKDYEKREARRICQALGWNPPNLDAADAAALWWFACSQWAPAVAQDVRPHWLNPELALRGAA</sequence>
<organism evidence="1 2">
    <name type="scientific">Enterovirga rhinocerotis</name>
    <dbReference type="NCBI Taxonomy" id="1339210"/>
    <lineage>
        <taxon>Bacteria</taxon>
        <taxon>Pseudomonadati</taxon>
        <taxon>Pseudomonadota</taxon>
        <taxon>Alphaproteobacteria</taxon>
        <taxon>Hyphomicrobiales</taxon>
        <taxon>Methylobacteriaceae</taxon>
        <taxon>Enterovirga</taxon>
    </lineage>
</organism>
<protein>
    <recommendedName>
        <fullName evidence="3">Holliday junction resolvasome RuvABC endonuclease subunit</fullName>
    </recommendedName>
</protein>
<dbReference type="InterPro" id="IPR036397">
    <property type="entry name" value="RNaseH_sf"/>
</dbReference>
<keyword evidence="2" id="KW-1185">Reference proteome</keyword>
<evidence type="ECO:0000313" key="2">
    <source>
        <dbReference type="Proteomes" id="UP000295122"/>
    </source>
</evidence>
<proteinExistence type="predicted"/>
<dbReference type="Gene3D" id="3.30.420.10">
    <property type="entry name" value="Ribonuclease H-like superfamily/Ribonuclease H"/>
    <property type="match status" value="1"/>
</dbReference>
<gene>
    <name evidence="1" type="ORF">EV668_3171</name>
</gene>